<accession>A0A7L0UPZ5</accession>
<keyword evidence="8 10" id="KW-0333">Golgi apparatus</keyword>
<dbReference type="PANTHER" id="PTHR11214">
    <property type="entry name" value="BETA-1,3-N-ACETYLGLUCOSAMINYLTRANSFERASE"/>
    <property type="match status" value="1"/>
</dbReference>
<reference evidence="11 12" key="1">
    <citation type="submission" date="2019-09" db="EMBL/GenBank/DDBJ databases">
        <title>Bird 10,000 Genomes (B10K) Project - Family phase.</title>
        <authorList>
            <person name="Zhang G."/>
        </authorList>
    </citation>
    <scope>NUCLEOTIDE SEQUENCE [LARGE SCALE GENOMIC DNA]</scope>
    <source>
        <strain evidence="11">B10K-DU-008-62</strain>
        <tissue evidence="11">Mixed tissue sample</tissue>
    </source>
</reference>
<keyword evidence="12" id="KW-1185">Reference proteome</keyword>
<evidence type="ECO:0000256" key="1">
    <source>
        <dbReference type="ARBA" id="ARBA00004323"/>
    </source>
</evidence>
<evidence type="ECO:0000256" key="3">
    <source>
        <dbReference type="ARBA" id="ARBA00022676"/>
    </source>
</evidence>
<keyword evidence="4 11" id="KW-0808">Transferase</keyword>
<evidence type="ECO:0000313" key="12">
    <source>
        <dbReference type="Proteomes" id="UP000568556"/>
    </source>
</evidence>
<evidence type="ECO:0000256" key="2">
    <source>
        <dbReference type="ARBA" id="ARBA00008661"/>
    </source>
</evidence>
<keyword evidence="9" id="KW-0472">Membrane</keyword>
<comment type="subcellular location">
    <subcellularLocation>
        <location evidence="1 10">Golgi apparatus membrane</location>
        <topology evidence="1 10">Single-pass type II membrane protein</topology>
    </subcellularLocation>
</comment>
<evidence type="ECO:0000256" key="9">
    <source>
        <dbReference type="ARBA" id="ARBA00023136"/>
    </source>
</evidence>
<dbReference type="GO" id="GO:0016758">
    <property type="term" value="F:hexosyltransferase activity"/>
    <property type="evidence" value="ECO:0007669"/>
    <property type="project" value="InterPro"/>
</dbReference>
<name>A0A7L0UPZ5_CHOAC</name>
<evidence type="ECO:0000256" key="8">
    <source>
        <dbReference type="ARBA" id="ARBA00023034"/>
    </source>
</evidence>
<dbReference type="InterPro" id="IPR002659">
    <property type="entry name" value="Glyco_trans_31"/>
</dbReference>
<evidence type="ECO:0000256" key="5">
    <source>
        <dbReference type="ARBA" id="ARBA00022692"/>
    </source>
</evidence>
<comment type="similarity">
    <text evidence="2 10">Belongs to the glycosyltransferase 31 family.</text>
</comment>
<dbReference type="Proteomes" id="UP000568556">
    <property type="component" value="Unassembled WGS sequence"/>
</dbReference>
<keyword evidence="6" id="KW-0735">Signal-anchor</keyword>
<comment type="caution">
    <text evidence="11">The sequence shown here is derived from an EMBL/GenBank/DDBJ whole genome shotgun (WGS) entry which is preliminary data.</text>
</comment>
<feature type="non-terminal residue" evidence="11">
    <location>
        <position position="69"/>
    </location>
</feature>
<proteinExistence type="inferred from homology"/>
<evidence type="ECO:0000256" key="4">
    <source>
        <dbReference type="ARBA" id="ARBA00022679"/>
    </source>
</evidence>
<evidence type="ECO:0000256" key="7">
    <source>
        <dbReference type="ARBA" id="ARBA00022989"/>
    </source>
</evidence>
<evidence type="ECO:0000256" key="10">
    <source>
        <dbReference type="RuleBase" id="RU363063"/>
    </source>
</evidence>
<keyword evidence="7" id="KW-1133">Transmembrane helix</keyword>
<dbReference type="EMBL" id="VXAQ01009322">
    <property type="protein sequence ID" value="NXL69166.1"/>
    <property type="molecule type" value="Genomic_DNA"/>
</dbReference>
<evidence type="ECO:0000313" key="11">
    <source>
        <dbReference type="EMBL" id="NXL69166.1"/>
    </source>
</evidence>
<dbReference type="GO" id="GO:0006493">
    <property type="term" value="P:protein O-linked glycosylation"/>
    <property type="evidence" value="ECO:0007669"/>
    <property type="project" value="TreeGrafter"/>
</dbReference>
<keyword evidence="3 10" id="KW-0328">Glycosyltransferase</keyword>
<organism evidence="11 12">
    <name type="scientific">Chordeiles acutipennis</name>
    <name type="common">Lesser nighthawk</name>
    <name type="synonym">Caprimulgus acutipennis</name>
    <dbReference type="NCBI Taxonomy" id="118183"/>
    <lineage>
        <taxon>Eukaryota</taxon>
        <taxon>Metazoa</taxon>
        <taxon>Chordata</taxon>
        <taxon>Craniata</taxon>
        <taxon>Vertebrata</taxon>
        <taxon>Euteleostomi</taxon>
        <taxon>Archelosauria</taxon>
        <taxon>Archosauria</taxon>
        <taxon>Dinosauria</taxon>
        <taxon>Saurischia</taxon>
        <taxon>Theropoda</taxon>
        <taxon>Coelurosauria</taxon>
        <taxon>Aves</taxon>
        <taxon>Neognathae</taxon>
        <taxon>Neoaves</taxon>
        <taxon>Strisores</taxon>
        <taxon>Caprimulgiformes</taxon>
        <taxon>Caprimulgidae</taxon>
        <taxon>Chordeilinae</taxon>
        <taxon>Chordeiles</taxon>
    </lineage>
</organism>
<dbReference type="PANTHER" id="PTHR11214:SF378">
    <property type="entry name" value="BETA-1,3-GALACTOSYLTRANSFERASE 4"/>
    <property type="match status" value="1"/>
</dbReference>
<dbReference type="OrthoDB" id="2139606at2759"/>
<dbReference type="EC" id="2.4.1.-" evidence="10"/>
<feature type="non-terminal residue" evidence="11">
    <location>
        <position position="1"/>
    </location>
</feature>
<gene>
    <name evidence="11" type="primary">B3galt4</name>
    <name evidence="11" type="ORF">CHOACU_R15556</name>
</gene>
<sequence length="69" mass="8030">PSPPFLLVLIPSAPSHSTQRQAIRDTWAGVTHRHPTTLTTRTLFVLGLPRRREEQEALWLEFHRHQDLL</sequence>
<dbReference type="GO" id="GO:0000139">
    <property type="term" value="C:Golgi membrane"/>
    <property type="evidence" value="ECO:0007669"/>
    <property type="project" value="UniProtKB-SubCell"/>
</dbReference>
<evidence type="ECO:0000256" key="6">
    <source>
        <dbReference type="ARBA" id="ARBA00022968"/>
    </source>
</evidence>
<keyword evidence="5" id="KW-0812">Transmembrane</keyword>
<dbReference type="AlphaFoldDB" id="A0A7L0UPZ5"/>
<protein>
    <recommendedName>
        <fullName evidence="10">Hexosyltransferase</fullName>
        <ecNumber evidence="10">2.4.1.-</ecNumber>
    </recommendedName>
</protein>